<organism evidence="6 7">
    <name type="scientific">Actinomadura madurae</name>
    <dbReference type="NCBI Taxonomy" id="1993"/>
    <lineage>
        <taxon>Bacteria</taxon>
        <taxon>Bacillati</taxon>
        <taxon>Actinomycetota</taxon>
        <taxon>Actinomycetes</taxon>
        <taxon>Streptosporangiales</taxon>
        <taxon>Thermomonosporaceae</taxon>
        <taxon>Actinomadura</taxon>
    </lineage>
</organism>
<feature type="domain" description="DDE Tnp4" evidence="4">
    <location>
        <begin position="104"/>
        <end position="205"/>
    </location>
</feature>
<dbReference type="GO" id="GO:0046872">
    <property type="term" value="F:metal ion binding"/>
    <property type="evidence" value="ECO:0007669"/>
    <property type="project" value="UniProtKB-KW"/>
</dbReference>
<name>A0A1I5GHP3_9ACTN</name>
<dbReference type="eggNOG" id="ENOG5030NAT">
    <property type="taxonomic scope" value="Bacteria"/>
</dbReference>
<keyword evidence="6" id="KW-0255">Endonuclease</keyword>
<dbReference type="AlphaFoldDB" id="A0A1I5GHP3"/>
<protein>
    <submittedName>
        <fullName evidence="6">Helix-turn-helix of DDE superfamily endonuclease</fullName>
    </submittedName>
</protein>
<evidence type="ECO:0000256" key="1">
    <source>
        <dbReference type="ARBA" id="ARBA00001968"/>
    </source>
</evidence>
<dbReference type="Pfam" id="PF13613">
    <property type="entry name" value="HTH_Tnp_4"/>
    <property type="match status" value="1"/>
</dbReference>
<dbReference type="InParanoid" id="A0A1I5GHP3"/>
<proteinExistence type="predicted"/>
<comment type="cofactor">
    <cofactor evidence="1">
        <name>a divalent metal cation</name>
        <dbReference type="ChEBI" id="CHEBI:60240"/>
    </cofactor>
</comment>
<evidence type="ECO:0000256" key="2">
    <source>
        <dbReference type="ARBA" id="ARBA00022723"/>
    </source>
</evidence>
<dbReference type="Pfam" id="PF13359">
    <property type="entry name" value="DDE_Tnp_4"/>
    <property type="match status" value="1"/>
</dbReference>
<evidence type="ECO:0000256" key="3">
    <source>
        <dbReference type="SAM" id="MobiDB-lite"/>
    </source>
</evidence>
<dbReference type="EMBL" id="FOVH01000005">
    <property type="protein sequence ID" value="SFO35515.1"/>
    <property type="molecule type" value="Genomic_DNA"/>
</dbReference>
<evidence type="ECO:0000313" key="7">
    <source>
        <dbReference type="Proteomes" id="UP000183413"/>
    </source>
</evidence>
<reference evidence="6 7" key="1">
    <citation type="submission" date="2016-10" db="EMBL/GenBank/DDBJ databases">
        <authorList>
            <person name="de Groot N.N."/>
        </authorList>
    </citation>
    <scope>NUCLEOTIDE SEQUENCE [LARGE SCALE GENOMIC DNA]</scope>
    <source>
        <strain evidence="6 7">DSM 43067</strain>
    </source>
</reference>
<dbReference type="InterPro" id="IPR027806">
    <property type="entry name" value="HARBI1_dom"/>
</dbReference>
<accession>A0A1I5GHP3</accession>
<feature type="region of interest" description="Disordered" evidence="3">
    <location>
        <begin position="197"/>
        <end position="275"/>
    </location>
</feature>
<keyword evidence="7" id="KW-1185">Reference proteome</keyword>
<keyword evidence="6" id="KW-0540">Nuclease</keyword>
<dbReference type="STRING" id="1993.SAMN04489713_105212"/>
<evidence type="ECO:0000259" key="5">
    <source>
        <dbReference type="Pfam" id="PF13613"/>
    </source>
</evidence>
<keyword evidence="2" id="KW-0479">Metal-binding</keyword>
<dbReference type="GO" id="GO:0004519">
    <property type="term" value="F:endonuclease activity"/>
    <property type="evidence" value="ECO:0007669"/>
    <property type="project" value="UniProtKB-KW"/>
</dbReference>
<sequence length="275" mass="29433">MLFYRAAVDLLRPTLNYLAGVIRRHRKAIGSTWRLLNPGQQALLVLAHLRKGQTFAELGAGAEVSTSTAWRYVQEAVALLSARSPKLAAAPRKARQDGLHLLVLDGTLIACDRVRADRPYYSAKHRCHGMNVQVIAGPDGAILWTSGALPGRTHDLTAARVWGILRELDKTGIITPADKGYQGAEACVVFTPYKGRDKPEAQKQANPRTPGSAAPANANAQLKSGGSSAGSAAAPARPATSSRPSPSYRTTKPPEDEKAQGRVDGPAVRPLRGRR</sequence>
<gene>
    <name evidence="6" type="ORF">SAMN04489713_105212</name>
</gene>
<evidence type="ECO:0000259" key="4">
    <source>
        <dbReference type="Pfam" id="PF13359"/>
    </source>
</evidence>
<feature type="domain" description="Transposase Helix-turn-helix" evidence="5">
    <location>
        <begin position="34"/>
        <end position="84"/>
    </location>
</feature>
<dbReference type="InterPro" id="IPR027805">
    <property type="entry name" value="Transposase_HTH_dom"/>
</dbReference>
<feature type="compositionally biased region" description="Low complexity" evidence="3">
    <location>
        <begin position="224"/>
        <end position="251"/>
    </location>
</feature>
<feature type="compositionally biased region" description="Basic and acidic residues" evidence="3">
    <location>
        <begin position="252"/>
        <end position="261"/>
    </location>
</feature>
<keyword evidence="6" id="KW-0378">Hydrolase</keyword>
<dbReference type="Proteomes" id="UP000183413">
    <property type="component" value="Unassembled WGS sequence"/>
</dbReference>
<evidence type="ECO:0000313" key="6">
    <source>
        <dbReference type="EMBL" id="SFO35515.1"/>
    </source>
</evidence>